<evidence type="ECO:0000313" key="4">
    <source>
        <dbReference type="EMBL" id="KAI1848547.1"/>
    </source>
</evidence>
<dbReference type="GO" id="GO:0005762">
    <property type="term" value="C:mitochondrial large ribosomal subunit"/>
    <property type="evidence" value="ECO:0007669"/>
    <property type="project" value="TreeGrafter"/>
</dbReference>
<dbReference type="SUPFAM" id="SSF141091">
    <property type="entry name" value="L21p-like"/>
    <property type="match status" value="1"/>
</dbReference>
<comment type="caution">
    <text evidence="4">The sequence shown here is derived from an EMBL/GenBank/DDBJ whole genome shotgun (WGS) entry which is preliminary data.</text>
</comment>
<name>A0A9P9W7Z9_9PEZI</name>
<dbReference type="GO" id="GO:0003735">
    <property type="term" value="F:structural constituent of ribosome"/>
    <property type="evidence" value="ECO:0007669"/>
    <property type="project" value="TreeGrafter"/>
</dbReference>
<dbReference type="PANTHER" id="PTHR21349">
    <property type="entry name" value="50S RIBOSOMAL PROTEIN L21"/>
    <property type="match status" value="1"/>
</dbReference>
<protein>
    <recommendedName>
        <fullName evidence="2">Large ribosomal subunit protein bL21m</fullName>
    </recommendedName>
</protein>
<dbReference type="EMBL" id="JAFIMR010000084">
    <property type="protein sequence ID" value="KAI1848547.1"/>
    <property type="molecule type" value="Genomic_DNA"/>
</dbReference>
<accession>A0A9P9W7Z9</accession>
<sequence>MSRSLLRSVLELRTPITRLPPSFLLPIQARRSLSSTTTSQTPSSIPATPLDNIAKPAPAATATATTTPTGEPVAASSAAAAAAALYPKQPQTPTTLSPESAQSIAQLLPLLRAQPAHYITAHIWGRPYLVTAGDQIRLPFRMPGAVPGDVLRLDRASALGSRDYTLRGAPYVDERLFECRAVVTGVETEPLRVKVKTKRRQRRNKTVKSKHRYTILRINELVIKGPEAIGL</sequence>
<feature type="region of interest" description="Disordered" evidence="3">
    <location>
        <begin position="33"/>
        <end position="74"/>
    </location>
</feature>
<organism evidence="4 5">
    <name type="scientific">Neoarthrinium moseri</name>
    <dbReference type="NCBI Taxonomy" id="1658444"/>
    <lineage>
        <taxon>Eukaryota</taxon>
        <taxon>Fungi</taxon>
        <taxon>Dikarya</taxon>
        <taxon>Ascomycota</taxon>
        <taxon>Pezizomycotina</taxon>
        <taxon>Sordariomycetes</taxon>
        <taxon>Xylariomycetidae</taxon>
        <taxon>Amphisphaeriales</taxon>
        <taxon>Apiosporaceae</taxon>
        <taxon>Neoarthrinium</taxon>
    </lineage>
</organism>
<evidence type="ECO:0000313" key="5">
    <source>
        <dbReference type="Proteomes" id="UP000829685"/>
    </source>
</evidence>
<evidence type="ECO:0000256" key="2">
    <source>
        <dbReference type="ARBA" id="ARBA00044129"/>
    </source>
</evidence>
<evidence type="ECO:0000256" key="1">
    <source>
        <dbReference type="ARBA" id="ARBA00008563"/>
    </source>
</evidence>
<dbReference type="InterPro" id="IPR028909">
    <property type="entry name" value="bL21-like"/>
</dbReference>
<dbReference type="OrthoDB" id="5994at2759"/>
<dbReference type="Pfam" id="PF00829">
    <property type="entry name" value="Ribosomal_L21p"/>
    <property type="match status" value="1"/>
</dbReference>
<evidence type="ECO:0000256" key="3">
    <source>
        <dbReference type="SAM" id="MobiDB-lite"/>
    </source>
</evidence>
<dbReference type="AlphaFoldDB" id="A0A9P9W7Z9"/>
<keyword evidence="5" id="KW-1185">Reference proteome</keyword>
<dbReference type="InterPro" id="IPR036164">
    <property type="entry name" value="bL21-like_sf"/>
</dbReference>
<dbReference type="PANTHER" id="PTHR21349:SF0">
    <property type="entry name" value="LARGE RIBOSOMAL SUBUNIT PROTEIN BL21M"/>
    <property type="match status" value="1"/>
</dbReference>
<proteinExistence type="inferred from homology"/>
<dbReference type="Proteomes" id="UP000829685">
    <property type="component" value="Unassembled WGS sequence"/>
</dbReference>
<comment type="similarity">
    <text evidence="1">Belongs to the bacterial ribosomal protein bL21 family.</text>
</comment>
<reference evidence="4" key="1">
    <citation type="submission" date="2021-03" db="EMBL/GenBank/DDBJ databases">
        <title>Revisited historic fungal species revealed as producer of novel bioactive compounds through whole genome sequencing and comparative genomics.</title>
        <authorList>
            <person name="Vignolle G.A."/>
            <person name="Hochenegger N."/>
            <person name="Mach R.L."/>
            <person name="Mach-Aigner A.R."/>
            <person name="Javad Rahimi M."/>
            <person name="Salim K.A."/>
            <person name="Chan C.M."/>
            <person name="Lim L.B.L."/>
            <person name="Cai F."/>
            <person name="Druzhinina I.S."/>
            <person name="U'Ren J.M."/>
            <person name="Derntl C."/>
        </authorList>
    </citation>
    <scope>NUCLEOTIDE SEQUENCE</scope>
    <source>
        <strain evidence="4">TUCIM 5799</strain>
    </source>
</reference>
<gene>
    <name evidence="4" type="ORF">JX265_013795</name>
</gene>